<evidence type="ECO:0000256" key="1">
    <source>
        <dbReference type="SAM" id="Phobius"/>
    </source>
</evidence>
<evidence type="ECO:0000313" key="2">
    <source>
        <dbReference type="EMBL" id="MPM15393.1"/>
    </source>
</evidence>
<accession>A0A644XMA4</accession>
<organism evidence="2">
    <name type="scientific">bioreactor metagenome</name>
    <dbReference type="NCBI Taxonomy" id="1076179"/>
    <lineage>
        <taxon>unclassified sequences</taxon>
        <taxon>metagenomes</taxon>
        <taxon>ecological metagenomes</taxon>
    </lineage>
</organism>
<keyword evidence="1" id="KW-0472">Membrane</keyword>
<feature type="transmembrane region" description="Helical" evidence="1">
    <location>
        <begin position="6"/>
        <end position="29"/>
    </location>
</feature>
<keyword evidence="1" id="KW-1133">Transmembrane helix</keyword>
<comment type="caution">
    <text evidence="2">The sequence shown here is derived from an EMBL/GenBank/DDBJ whole genome shotgun (WGS) entry which is preliminary data.</text>
</comment>
<sequence length="67" mass="6812">MVLSSAVMVSGAGAICTVTVVSNVLALLLSTARTRMVYVPAGKVAGAESVAVCVSKVRSGEELWLAM</sequence>
<dbReference type="AlphaFoldDB" id="A0A644XMA4"/>
<protein>
    <submittedName>
        <fullName evidence="2">Uncharacterized protein</fullName>
    </submittedName>
</protein>
<dbReference type="EMBL" id="VSSQ01002436">
    <property type="protein sequence ID" value="MPM15393.1"/>
    <property type="molecule type" value="Genomic_DNA"/>
</dbReference>
<reference evidence="2" key="1">
    <citation type="submission" date="2019-08" db="EMBL/GenBank/DDBJ databases">
        <authorList>
            <person name="Kucharzyk K."/>
            <person name="Murdoch R.W."/>
            <person name="Higgins S."/>
            <person name="Loffler F."/>
        </authorList>
    </citation>
    <scope>NUCLEOTIDE SEQUENCE</scope>
</reference>
<name>A0A644XMA4_9ZZZZ</name>
<keyword evidence="1" id="KW-0812">Transmembrane</keyword>
<gene>
    <name evidence="2" type="ORF">SDC9_61763</name>
</gene>
<proteinExistence type="predicted"/>